<reference evidence="1" key="1">
    <citation type="journal article" date="2012" name="Nature">
        <title>The tomato genome sequence provides insights into fleshy fruit evolution.</title>
        <authorList>
            <consortium name="Tomato Genome Consortium"/>
        </authorList>
    </citation>
    <scope>NUCLEOTIDE SEQUENCE [LARGE SCALE GENOMIC DNA]</scope>
    <source>
        <strain evidence="1">cv. Heinz 1706</strain>
    </source>
</reference>
<organism evidence="1">
    <name type="scientific">Solanum lycopersicum</name>
    <name type="common">Tomato</name>
    <name type="synonym">Lycopersicon esculentum</name>
    <dbReference type="NCBI Taxonomy" id="4081"/>
    <lineage>
        <taxon>Eukaryota</taxon>
        <taxon>Viridiplantae</taxon>
        <taxon>Streptophyta</taxon>
        <taxon>Embryophyta</taxon>
        <taxon>Tracheophyta</taxon>
        <taxon>Spermatophyta</taxon>
        <taxon>Magnoliopsida</taxon>
        <taxon>eudicotyledons</taxon>
        <taxon>Gunneridae</taxon>
        <taxon>Pentapetalae</taxon>
        <taxon>asterids</taxon>
        <taxon>lamiids</taxon>
        <taxon>Solanales</taxon>
        <taxon>Solanaceae</taxon>
        <taxon>Solanoideae</taxon>
        <taxon>Solaneae</taxon>
        <taxon>Solanum</taxon>
        <taxon>Solanum subgen. Lycopersicon</taxon>
    </lineage>
</organism>
<reference evidence="1" key="2">
    <citation type="submission" date="2019-01" db="UniProtKB">
        <authorList>
            <consortium name="EnsemblPlants"/>
        </authorList>
    </citation>
    <scope>IDENTIFICATION</scope>
    <source>
        <strain evidence="1">cv. Heinz 1706</strain>
    </source>
</reference>
<dbReference type="STRING" id="4081.A0A3Q7EDE8"/>
<dbReference type="EnsemblPlants" id="Solyc01g049912.1.1">
    <property type="protein sequence ID" value="Solyc01g049912.1.1"/>
    <property type="gene ID" value="Solyc01g049912.1"/>
</dbReference>
<protein>
    <submittedName>
        <fullName evidence="1">Uncharacterized protein</fullName>
    </submittedName>
</protein>
<accession>A0A3Q7EDE8</accession>
<name>A0A3Q7EDE8_SOLLC</name>
<sequence length="147" mass="15839">MDWSTSEDQAGAISHIFSAPCQDLRPISGLTISVADIGYLCMSSFISVSVHELGHVLAAARCISHAALINETSGARKSEAHSGKWKLKGQESDPGSPATYFWCLADFVFLLRILSSRALTSVSEWQRVLWTNVGAGGKRGLWISISG</sequence>
<evidence type="ECO:0000313" key="2">
    <source>
        <dbReference type="Proteomes" id="UP000004994"/>
    </source>
</evidence>
<dbReference type="AlphaFoldDB" id="A0A3Q7EDE8"/>
<evidence type="ECO:0000313" key="1">
    <source>
        <dbReference type="EnsemblPlants" id="Solyc01g049912.1.1"/>
    </source>
</evidence>
<keyword evidence="2" id="KW-1185">Reference proteome</keyword>
<dbReference type="Proteomes" id="UP000004994">
    <property type="component" value="Chromosome 1"/>
</dbReference>
<dbReference type="InParanoid" id="A0A3Q7EDE8"/>
<dbReference type="Gramene" id="Solyc01g049912.1.1">
    <property type="protein sequence ID" value="Solyc01g049912.1.1"/>
    <property type="gene ID" value="Solyc01g049912.1"/>
</dbReference>
<proteinExistence type="predicted"/>